<sequence>MKPVNISGHPAYQDRVLAQLRKYYPDADTALDSATWEVMEQFWNLDLSPVDQLMQDRYSVFGPQPRLPSDMLRSYLLSMKFKVPSLTSWASSLKQNYLYAILSGFMVGDTPGVGTFYDFTRRLWLSEENNLSDPVHPPKSKPKKPSKKGGKAAPIEKVTVYDLLARFELQPPQDLAPAGRLFGIFKSLFLNRSVDEGLIDLENLAVSGDGTPVYTGARERKTRTCDCLAKGIRDCKCDRIYHQPDCSIGWDSHRDRYYFGYDLYMLTASDSESDLPLFPLLGPASRHDSHGFWYNYFSMRQFLPEAHVSKLLLDSAHDAMAYYEYCRDHGIQPFIDLNDKCGRPPVYKDDFTIGNDGVPICKEGFPMRRDGTETSKGRTKFKCPKISFAGGSPACTCEHPCSDAAYGRTVHLVLKDNPRLFNDPPRSSKEWKQEYSARTSSERCNKREKIDYKLEDGRHRSSKMWYCRLFAIMMCQHLDAWALPKSSTLKDLLRQAA</sequence>
<feature type="compositionally biased region" description="Basic residues" evidence="1">
    <location>
        <begin position="138"/>
        <end position="150"/>
    </location>
</feature>
<reference evidence="2" key="2">
    <citation type="submission" date="2021-04" db="EMBL/GenBank/DDBJ databases">
        <authorList>
            <person name="Gilroy R."/>
        </authorList>
    </citation>
    <scope>NUCLEOTIDE SEQUENCE</scope>
    <source>
        <strain evidence="2">14324</strain>
    </source>
</reference>
<gene>
    <name evidence="2" type="ORF">IAA21_09420</name>
</gene>
<feature type="region of interest" description="Disordered" evidence="1">
    <location>
        <begin position="130"/>
        <end position="152"/>
    </location>
</feature>
<evidence type="ECO:0000256" key="1">
    <source>
        <dbReference type="SAM" id="MobiDB-lite"/>
    </source>
</evidence>
<comment type="caution">
    <text evidence="2">The sequence shown here is derived from an EMBL/GenBank/DDBJ whole genome shotgun (WGS) entry which is preliminary data.</text>
</comment>
<accession>A0A9D2DTX0</accession>
<proteinExistence type="predicted"/>
<dbReference type="AlphaFoldDB" id="A0A9D2DTX0"/>
<organism evidence="2 3">
    <name type="scientific">Candidatus Blautia faecigallinarum</name>
    <dbReference type="NCBI Taxonomy" id="2838488"/>
    <lineage>
        <taxon>Bacteria</taxon>
        <taxon>Bacillati</taxon>
        <taxon>Bacillota</taxon>
        <taxon>Clostridia</taxon>
        <taxon>Lachnospirales</taxon>
        <taxon>Lachnospiraceae</taxon>
        <taxon>Blautia</taxon>
    </lineage>
</organism>
<dbReference type="Proteomes" id="UP000824041">
    <property type="component" value="Unassembled WGS sequence"/>
</dbReference>
<dbReference type="EMBL" id="DXBU01000128">
    <property type="protein sequence ID" value="HIZ22998.1"/>
    <property type="molecule type" value="Genomic_DNA"/>
</dbReference>
<protein>
    <recommendedName>
        <fullName evidence="4">Transposase DDE domain-containing protein</fullName>
    </recommendedName>
</protein>
<evidence type="ECO:0000313" key="2">
    <source>
        <dbReference type="EMBL" id="HIZ22998.1"/>
    </source>
</evidence>
<reference evidence="2" key="1">
    <citation type="journal article" date="2021" name="PeerJ">
        <title>Extensive microbial diversity within the chicken gut microbiome revealed by metagenomics and culture.</title>
        <authorList>
            <person name="Gilroy R."/>
            <person name="Ravi A."/>
            <person name="Getino M."/>
            <person name="Pursley I."/>
            <person name="Horton D.L."/>
            <person name="Alikhan N.F."/>
            <person name="Baker D."/>
            <person name="Gharbi K."/>
            <person name="Hall N."/>
            <person name="Watson M."/>
            <person name="Adriaenssens E.M."/>
            <person name="Foster-Nyarko E."/>
            <person name="Jarju S."/>
            <person name="Secka A."/>
            <person name="Antonio M."/>
            <person name="Oren A."/>
            <person name="Chaudhuri R.R."/>
            <person name="La Ragione R."/>
            <person name="Hildebrand F."/>
            <person name="Pallen M.J."/>
        </authorList>
    </citation>
    <scope>NUCLEOTIDE SEQUENCE</scope>
    <source>
        <strain evidence="2">14324</strain>
    </source>
</reference>
<name>A0A9D2DTX0_9FIRM</name>
<evidence type="ECO:0000313" key="3">
    <source>
        <dbReference type="Proteomes" id="UP000824041"/>
    </source>
</evidence>
<evidence type="ECO:0008006" key="4">
    <source>
        <dbReference type="Google" id="ProtNLM"/>
    </source>
</evidence>